<organism evidence="1 2">
    <name type="scientific">Trifolium pratense</name>
    <name type="common">Red clover</name>
    <dbReference type="NCBI Taxonomy" id="57577"/>
    <lineage>
        <taxon>Eukaryota</taxon>
        <taxon>Viridiplantae</taxon>
        <taxon>Streptophyta</taxon>
        <taxon>Embryophyta</taxon>
        <taxon>Tracheophyta</taxon>
        <taxon>Spermatophyta</taxon>
        <taxon>Magnoliopsida</taxon>
        <taxon>eudicotyledons</taxon>
        <taxon>Gunneridae</taxon>
        <taxon>Pentapetalae</taxon>
        <taxon>rosids</taxon>
        <taxon>fabids</taxon>
        <taxon>Fabales</taxon>
        <taxon>Fabaceae</taxon>
        <taxon>Papilionoideae</taxon>
        <taxon>50 kb inversion clade</taxon>
        <taxon>NPAAA clade</taxon>
        <taxon>Hologalegina</taxon>
        <taxon>IRL clade</taxon>
        <taxon>Trifolieae</taxon>
        <taxon>Trifolium</taxon>
    </lineage>
</organism>
<reference evidence="1" key="1">
    <citation type="submission" date="2023-10" db="EMBL/GenBank/DDBJ databases">
        <authorList>
            <person name="Rodriguez Cubillos JULIANA M."/>
            <person name="De Vega J."/>
        </authorList>
    </citation>
    <scope>NUCLEOTIDE SEQUENCE</scope>
</reference>
<evidence type="ECO:0000313" key="1">
    <source>
        <dbReference type="EMBL" id="CAJ2669142.1"/>
    </source>
</evidence>
<sequence>MVAADSTYQIIPSVSLNNTHEGCTGLQCRVVLVDDEADLFMEYQPAARSSRMLIGHKKFQSIPKLVRESGGCGPKQKDPYTNCIIKQGATDKCKADPYCRGRTKK</sequence>
<comment type="caution">
    <text evidence="1">The sequence shown here is derived from an EMBL/GenBank/DDBJ whole genome shotgun (WGS) entry which is preliminary data.</text>
</comment>
<dbReference type="EMBL" id="CASHSV030000615">
    <property type="protein sequence ID" value="CAJ2669142.1"/>
    <property type="molecule type" value="Genomic_DNA"/>
</dbReference>
<accession>A0ACB0LHZ6</accession>
<gene>
    <name evidence="1" type="ORF">MILVUS5_LOCUS33406</name>
</gene>
<keyword evidence="2" id="KW-1185">Reference proteome</keyword>
<evidence type="ECO:0000313" key="2">
    <source>
        <dbReference type="Proteomes" id="UP001177021"/>
    </source>
</evidence>
<dbReference type="Proteomes" id="UP001177021">
    <property type="component" value="Unassembled WGS sequence"/>
</dbReference>
<proteinExistence type="predicted"/>
<name>A0ACB0LHZ6_TRIPR</name>
<protein>
    <submittedName>
        <fullName evidence="1">Uncharacterized protein</fullName>
    </submittedName>
</protein>